<gene>
    <name evidence="2" type="ORF">Spa2297_18990</name>
</gene>
<feature type="transmembrane region" description="Helical" evidence="1">
    <location>
        <begin position="129"/>
        <end position="153"/>
    </location>
</feature>
<evidence type="ECO:0000313" key="3">
    <source>
        <dbReference type="Proteomes" id="UP000078468"/>
    </source>
</evidence>
<dbReference type="Proteomes" id="UP000078468">
    <property type="component" value="Chromosome"/>
</dbReference>
<dbReference type="AlphaFoldDB" id="A0A191V1T5"/>
<dbReference type="EMBL" id="CP015866">
    <property type="protein sequence ID" value="ANJ08868.1"/>
    <property type="molecule type" value="Genomic_DNA"/>
</dbReference>
<feature type="transmembrane region" description="Helical" evidence="1">
    <location>
        <begin position="96"/>
        <end position="123"/>
    </location>
</feature>
<accession>A0A191V1T5</accession>
<evidence type="ECO:0000256" key="1">
    <source>
        <dbReference type="SAM" id="Phobius"/>
    </source>
</evidence>
<keyword evidence="1" id="KW-1133">Transmembrane helix</keyword>
<name>A0A191V1T5_9ACTN</name>
<dbReference type="KEGG" id="spav:Spa2297_18990"/>
<keyword evidence="1" id="KW-0472">Membrane</keyword>
<proteinExistence type="predicted"/>
<evidence type="ECO:0000313" key="2">
    <source>
        <dbReference type="EMBL" id="ANJ08868.1"/>
    </source>
</evidence>
<organism evidence="2 3">
    <name type="scientific">Streptomyces parvulus</name>
    <dbReference type="NCBI Taxonomy" id="146923"/>
    <lineage>
        <taxon>Bacteria</taxon>
        <taxon>Bacillati</taxon>
        <taxon>Actinomycetota</taxon>
        <taxon>Actinomycetes</taxon>
        <taxon>Kitasatosporales</taxon>
        <taxon>Streptomycetaceae</taxon>
        <taxon>Streptomyces</taxon>
    </lineage>
</organism>
<protein>
    <submittedName>
        <fullName evidence="2">Uncharacterized protein</fullName>
    </submittedName>
</protein>
<reference evidence="2 3" key="1">
    <citation type="submission" date="2016-05" db="EMBL/GenBank/DDBJ databases">
        <title>Non-Contiguous Finished Genome Sequence of Streptomyces parvulus 2297 Integrated Site-Specifically with Actinophage R4.</title>
        <authorList>
            <person name="Nishizawa T."/>
            <person name="Miura T."/>
            <person name="Harada C."/>
            <person name="Guo Y."/>
            <person name="Narisawa K."/>
            <person name="Ohta H."/>
            <person name="Takahashi H."/>
            <person name="Shirai M."/>
        </authorList>
    </citation>
    <scope>NUCLEOTIDE SEQUENCE [LARGE SCALE GENOMIC DNA]</scope>
    <source>
        <strain evidence="2 3">2297</strain>
    </source>
</reference>
<keyword evidence="1" id="KW-0812">Transmembrane</keyword>
<sequence>MAQLVRLVDASTGEPLGVEVRDAEGEARALLPWRFWFAGPGGSDGWAALVAALGVPSSDEKYRRSGPAQPWWQGHALAGDARRMSAMEGKAARKQVGWYGSVVGANEAMILPVFSALLLVGLLSEEAPMFAAGVLSALTILLSLGPATAGALISRVSYDRTPAAA</sequence>